<dbReference type="InterPro" id="IPR011701">
    <property type="entry name" value="MFS"/>
</dbReference>
<organism evidence="7 8">
    <name type="scientific">Haloactinospora alba</name>
    <dbReference type="NCBI Taxonomy" id="405555"/>
    <lineage>
        <taxon>Bacteria</taxon>
        <taxon>Bacillati</taxon>
        <taxon>Actinomycetota</taxon>
        <taxon>Actinomycetes</taxon>
        <taxon>Streptosporangiales</taxon>
        <taxon>Nocardiopsidaceae</taxon>
        <taxon>Haloactinospora</taxon>
    </lineage>
</organism>
<comment type="caution">
    <text evidence="7">The sequence shown here is derived from an EMBL/GenBank/DDBJ whole genome shotgun (WGS) entry which is preliminary data.</text>
</comment>
<dbReference type="Proteomes" id="UP000317422">
    <property type="component" value="Unassembled WGS sequence"/>
</dbReference>
<dbReference type="OrthoDB" id="9771451at2"/>
<feature type="transmembrane region" description="Helical" evidence="6">
    <location>
        <begin position="73"/>
        <end position="93"/>
    </location>
</feature>
<dbReference type="SUPFAM" id="SSF103473">
    <property type="entry name" value="MFS general substrate transporter"/>
    <property type="match status" value="1"/>
</dbReference>
<evidence type="ECO:0000256" key="6">
    <source>
        <dbReference type="SAM" id="Phobius"/>
    </source>
</evidence>
<evidence type="ECO:0000256" key="1">
    <source>
        <dbReference type="ARBA" id="ARBA00004141"/>
    </source>
</evidence>
<feature type="transmembrane region" description="Helical" evidence="6">
    <location>
        <begin position="38"/>
        <end position="61"/>
    </location>
</feature>
<protein>
    <submittedName>
        <fullName evidence="7">NNP family nitrate/nitrite transporter-like MFS transporter</fullName>
    </submittedName>
</protein>
<evidence type="ECO:0000313" key="8">
    <source>
        <dbReference type="Proteomes" id="UP000317422"/>
    </source>
</evidence>
<evidence type="ECO:0000256" key="3">
    <source>
        <dbReference type="ARBA" id="ARBA00022692"/>
    </source>
</evidence>
<dbReference type="GO" id="GO:0015112">
    <property type="term" value="F:nitrate transmembrane transporter activity"/>
    <property type="evidence" value="ECO:0007669"/>
    <property type="project" value="InterPro"/>
</dbReference>
<comment type="similarity">
    <text evidence="2">Belongs to the major facilitator superfamily. Nitrate/nitrite porter (TC 2.A.1.8) family.</text>
</comment>
<feature type="transmembrane region" description="Helical" evidence="6">
    <location>
        <begin position="334"/>
        <end position="357"/>
    </location>
</feature>
<dbReference type="Gene3D" id="1.20.1250.20">
    <property type="entry name" value="MFS general substrate transporter like domains"/>
    <property type="match status" value="1"/>
</dbReference>
<feature type="transmembrane region" description="Helical" evidence="6">
    <location>
        <begin position="420"/>
        <end position="440"/>
    </location>
</feature>
<dbReference type="GO" id="GO:0016020">
    <property type="term" value="C:membrane"/>
    <property type="evidence" value="ECO:0007669"/>
    <property type="project" value="UniProtKB-SubCell"/>
</dbReference>
<keyword evidence="3 6" id="KW-0812">Transmembrane</keyword>
<feature type="transmembrane region" description="Helical" evidence="6">
    <location>
        <begin position="248"/>
        <end position="266"/>
    </location>
</feature>
<feature type="transmembrane region" description="Helical" evidence="6">
    <location>
        <begin position="308"/>
        <end position="328"/>
    </location>
</feature>
<dbReference type="CDD" id="cd17341">
    <property type="entry name" value="MFS_NRT2_like"/>
    <property type="match status" value="1"/>
</dbReference>
<feature type="transmembrane region" description="Helical" evidence="6">
    <location>
        <begin position="278"/>
        <end position="296"/>
    </location>
</feature>
<keyword evidence="4 6" id="KW-1133">Transmembrane helix</keyword>
<dbReference type="RefSeq" id="WP_141924769.1">
    <property type="nucleotide sequence ID" value="NZ_VFQC01000001.1"/>
</dbReference>
<evidence type="ECO:0000313" key="7">
    <source>
        <dbReference type="EMBL" id="TQN33403.1"/>
    </source>
</evidence>
<sequence>MDTATPIQRAPGRWLTDWDPEDERVWNNGGREVAHRNLAASVLVEHLGFSVWTLWSVLVLFMTPETGFDYTAAQKFLLVAAVTLVGALARVPYTLAVPRFGGRNWTVFVGAVLLVPTVTAALLIQRPDTPFWVFALLALTAGLGGGNFSSSMSHISFLFPQRRKGAALGVNAGGGNLGVPAVHLLGLAVIALFTERAGHVLPLLYVPLLVVACAVAWRRMDNVAGARGNAAEQLAVCADRHTWIMSTLYVGTFGSFVGYGFAFGLLLQNQFGRSPMEAATVTFLGPLVGSLARPVGGWLSDRFGGGRVTALVFLAMTAGTGVLVLASLQGALPLFTAGFLALFVLTGVGNGSTYTMIPNIHAARAASRVAAGAPRERAVAESRRAAAALLGLVGAVGSLGGVGINLAFRQSFAATGSATHAFVAFLGFYVVCAAITWLVYLRRPATAPPAASEPEPAATAPGA</sequence>
<evidence type="ECO:0000256" key="4">
    <source>
        <dbReference type="ARBA" id="ARBA00022989"/>
    </source>
</evidence>
<gene>
    <name evidence="7" type="ORF">FHX37_3418</name>
</gene>
<feature type="transmembrane region" description="Helical" evidence="6">
    <location>
        <begin position="199"/>
        <end position="217"/>
    </location>
</feature>
<evidence type="ECO:0000256" key="2">
    <source>
        <dbReference type="ARBA" id="ARBA00008432"/>
    </source>
</evidence>
<feature type="transmembrane region" description="Helical" evidence="6">
    <location>
        <begin position="130"/>
        <end position="148"/>
    </location>
</feature>
<accession>A0A543NNJ4</accession>
<feature type="transmembrane region" description="Helical" evidence="6">
    <location>
        <begin position="105"/>
        <end position="124"/>
    </location>
</feature>
<dbReference type="AlphaFoldDB" id="A0A543NNJ4"/>
<dbReference type="Pfam" id="PF07690">
    <property type="entry name" value="MFS_1"/>
    <property type="match status" value="1"/>
</dbReference>
<name>A0A543NNJ4_9ACTN</name>
<comment type="subcellular location">
    <subcellularLocation>
        <location evidence="1">Membrane</location>
        <topology evidence="1">Multi-pass membrane protein</topology>
    </subcellularLocation>
</comment>
<dbReference type="InterPro" id="IPR044772">
    <property type="entry name" value="NO3_transporter"/>
</dbReference>
<keyword evidence="8" id="KW-1185">Reference proteome</keyword>
<proteinExistence type="inferred from homology"/>
<dbReference type="EMBL" id="VFQC01000001">
    <property type="protein sequence ID" value="TQN33403.1"/>
    <property type="molecule type" value="Genomic_DNA"/>
</dbReference>
<feature type="transmembrane region" description="Helical" evidence="6">
    <location>
        <begin position="168"/>
        <end position="193"/>
    </location>
</feature>
<dbReference type="PANTHER" id="PTHR23515">
    <property type="entry name" value="HIGH-AFFINITY NITRATE TRANSPORTER 2.3"/>
    <property type="match status" value="1"/>
</dbReference>
<dbReference type="InterPro" id="IPR036259">
    <property type="entry name" value="MFS_trans_sf"/>
</dbReference>
<feature type="transmembrane region" description="Helical" evidence="6">
    <location>
        <begin position="385"/>
        <end position="408"/>
    </location>
</feature>
<reference evidence="7 8" key="1">
    <citation type="submission" date="2019-06" db="EMBL/GenBank/DDBJ databases">
        <title>Sequencing the genomes of 1000 actinobacteria strains.</title>
        <authorList>
            <person name="Klenk H.-P."/>
        </authorList>
    </citation>
    <scope>NUCLEOTIDE SEQUENCE [LARGE SCALE GENOMIC DNA]</scope>
    <source>
        <strain evidence="7 8">DSM 45015</strain>
    </source>
</reference>
<evidence type="ECO:0000256" key="5">
    <source>
        <dbReference type="ARBA" id="ARBA00023136"/>
    </source>
</evidence>
<keyword evidence="5 6" id="KW-0472">Membrane</keyword>